<evidence type="ECO:0000313" key="5">
    <source>
        <dbReference type="EMBL" id="EPR30521.1"/>
    </source>
</evidence>
<keyword evidence="2 4" id="KW-0732">Signal</keyword>
<dbReference type="OrthoDB" id="5432254at2"/>
<dbReference type="PANTHER" id="PTHR35089">
    <property type="entry name" value="CHAPERONE PROTEIN SKP"/>
    <property type="match status" value="1"/>
</dbReference>
<dbReference type="PATRIC" id="fig|1121439.3.peg.2627"/>
<proteinExistence type="inferred from homology"/>
<accession>S7T1S7</accession>
<reference evidence="5 6" key="1">
    <citation type="journal article" date="2013" name="Genome Announc.">
        <title>Draft genome sequences for three mercury-methylating, sulfate-reducing bacteria.</title>
        <authorList>
            <person name="Brown S.D."/>
            <person name="Hurt R.A.Jr."/>
            <person name="Gilmour C.C."/>
            <person name="Elias D.A."/>
        </authorList>
    </citation>
    <scope>NUCLEOTIDE SEQUENCE [LARGE SCALE GENOMIC DNA]</scope>
    <source>
        <strain evidence="5 6">DSM 16529</strain>
    </source>
</reference>
<protein>
    <submittedName>
        <fullName evidence="5">Outer membrane chaperone Skp (OmpH)</fullName>
    </submittedName>
</protein>
<dbReference type="GO" id="GO:0050821">
    <property type="term" value="P:protein stabilization"/>
    <property type="evidence" value="ECO:0007669"/>
    <property type="project" value="TreeGrafter"/>
</dbReference>
<dbReference type="eggNOG" id="COG2825">
    <property type="taxonomic scope" value="Bacteria"/>
</dbReference>
<sequence length="177" mass="20214">MRKMIMGFALLLSLAVCAPAFAADLKIGVMNLQRVVEESQAGLEVQKNLRAKFEKMNTDVEKQKTEIERMREEMDRQGMALSPEAMQDKELAFKRRVRDYQDMVMAYQRKLKSEEEQATGPVLDLLAKVVEDYAKRNSYSLILDTAGQFNNVLYNDASVDVSQDIINELNKAWAAKK</sequence>
<dbReference type="InterPro" id="IPR024930">
    <property type="entry name" value="Skp_dom_sf"/>
</dbReference>
<organism evidence="5 6">
    <name type="scientific">Alkalidesulfovibrio alkalitolerans DSM 16529</name>
    <dbReference type="NCBI Taxonomy" id="1121439"/>
    <lineage>
        <taxon>Bacteria</taxon>
        <taxon>Pseudomonadati</taxon>
        <taxon>Thermodesulfobacteriota</taxon>
        <taxon>Desulfovibrionia</taxon>
        <taxon>Desulfovibrionales</taxon>
        <taxon>Desulfovibrionaceae</taxon>
        <taxon>Alkalidesulfovibrio</taxon>
    </lineage>
</organism>
<keyword evidence="3" id="KW-0175">Coiled coil</keyword>
<dbReference type="Gene3D" id="3.30.910.20">
    <property type="entry name" value="Skp domain"/>
    <property type="match status" value="1"/>
</dbReference>
<dbReference type="InterPro" id="IPR005632">
    <property type="entry name" value="Chaperone_Skp"/>
</dbReference>
<dbReference type="SUPFAM" id="SSF111384">
    <property type="entry name" value="OmpH-like"/>
    <property type="match status" value="1"/>
</dbReference>
<feature type="chain" id="PRO_5004557001" evidence="4">
    <location>
        <begin position="23"/>
        <end position="177"/>
    </location>
</feature>
<name>S7T1S7_9BACT</name>
<dbReference type="GO" id="GO:0051082">
    <property type="term" value="F:unfolded protein binding"/>
    <property type="evidence" value="ECO:0007669"/>
    <property type="project" value="InterPro"/>
</dbReference>
<comment type="caution">
    <text evidence="5">The sequence shown here is derived from an EMBL/GenBank/DDBJ whole genome shotgun (WGS) entry which is preliminary data.</text>
</comment>
<dbReference type="Proteomes" id="UP000014975">
    <property type="component" value="Unassembled WGS sequence"/>
</dbReference>
<evidence type="ECO:0000256" key="1">
    <source>
        <dbReference type="ARBA" id="ARBA00009091"/>
    </source>
</evidence>
<keyword evidence="6" id="KW-1185">Reference proteome</keyword>
<evidence type="ECO:0000256" key="4">
    <source>
        <dbReference type="SAM" id="SignalP"/>
    </source>
</evidence>
<evidence type="ECO:0000256" key="2">
    <source>
        <dbReference type="ARBA" id="ARBA00022729"/>
    </source>
</evidence>
<comment type="similarity">
    <text evidence="1">Belongs to the Skp family.</text>
</comment>
<gene>
    <name evidence="5" type="ORF">dsat_1243</name>
</gene>
<dbReference type="Pfam" id="PF03938">
    <property type="entry name" value="OmpH"/>
    <property type="match status" value="1"/>
</dbReference>
<dbReference type="AlphaFoldDB" id="S7T1S7"/>
<feature type="signal peptide" evidence="4">
    <location>
        <begin position="1"/>
        <end position="22"/>
    </location>
</feature>
<dbReference type="EMBL" id="ATHI01000031">
    <property type="protein sequence ID" value="EPR30521.1"/>
    <property type="molecule type" value="Genomic_DNA"/>
</dbReference>
<dbReference type="PANTHER" id="PTHR35089:SF1">
    <property type="entry name" value="CHAPERONE PROTEIN SKP"/>
    <property type="match status" value="1"/>
</dbReference>
<dbReference type="STRING" id="1121439.dsat_1243"/>
<dbReference type="GO" id="GO:0005829">
    <property type="term" value="C:cytosol"/>
    <property type="evidence" value="ECO:0007669"/>
    <property type="project" value="TreeGrafter"/>
</dbReference>
<evidence type="ECO:0000313" key="6">
    <source>
        <dbReference type="Proteomes" id="UP000014975"/>
    </source>
</evidence>
<feature type="coiled-coil region" evidence="3">
    <location>
        <begin position="46"/>
        <end position="117"/>
    </location>
</feature>
<dbReference type="SMART" id="SM00935">
    <property type="entry name" value="OmpH"/>
    <property type="match status" value="1"/>
</dbReference>
<dbReference type="RefSeq" id="WP_020887940.1">
    <property type="nucleotide sequence ID" value="NZ_ATHI01000031.1"/>
</dbReference>
<evidence type="ECO:0000256" key="3">
    <source>
        <dbReference type="SAM" id="Coils"/>
    </source>
</evidence>